<sequence length="347" mass="39287">MPCAFIGTRSVRVVNMCRYGRQQRYLLPASVMALLLFLSSFWLPAQVGMGDCENSWHPCLTFDFYLPTLDRSVVPSTRGWPGEERPDGGEVLGFTSELQVCPGQPFQVWRLMSHLTASMATHADDVLLEQYLESWDELIKFMESLGSLVTFFSEKVKDKIAVIKELAQQEKEDNGKHSSVDEHTGLQSNYRSVRSMVESEVQRRLVNLNVQTRSGCRNLLRLHRSLLWIILLLQGLGEGPDAQGEYRTPGELCRDAYAVALAPYHPWFIRRAAEVVFLALPERRVFLDIVCVTKDENVGPVLNIVINAMKQRAGSHAPPLEDETSSTRDKIGPLKKACFKELSIYRL</sequence>
<protein>
    <submittedName>
        <fullName evidence="1">Uncharacterized protein</fullName>
    </submittedName>
</protein>
<dbReference type="Proteomes" id="UP001157502">
    <property type="component" value="Chromosome 8"/>
</dbReference>
<accession>A0ACC2GXK3</accession>
<evidence type="ECO:0000313" key="2">
    <source>
        <dbReference type="Proteomes" id="UP001157502"/>
    </source>
</evidence>
<keyword evidence="2" id="KW-1185">Reference proteome</keyword>
<organism evidence="1 2">
    <name type="scientific">Dallia pectoralis</name>
    <name type="common">Alaska blackfish</name>
    <dbReference type="NCBI Taxonomy" id="75939"/>
    <lineage>
        <taxon>Eukaryota</taxon>
        <taxon>Metazoa</taxon>
        <taxon>Chordata</taxon>
        <taxon>Craniata</taxon>
        <taxon>Vertebrata</taxon>
        <taxon>Euteleostomi</taxon>
        <taxon>Actinopterygii</taxon>
        <taxon>Neopterygii</taxon>
        <taxon>Teleostei</taxon>
        <taxon>Protacanthopterygii</taxon>
        <taxon>Esociformes</taxon>
        <taxon>Umbridae</taxon>
        <taxon>Dallia</taxon>
    </lineage>
</organism>
<name>A0ACC2GXK3_DALPE</name>
<gene>
    <name evidence="1" type="ORF">DPEC_G00102440</name>
</gene>
<comment type="caution">
    <text evidence="1">The sequence shown here is derived from an EMBL/GenBank/DDBJ whole genome shotgun (WGS) entry which is preliminary data.</text>
</comment>
<reference evidence="1" key="1">
    <citation type="submission" date="2021-05" db="EMBL/GenBank/DDBJ databases">
        <authorList>
            <person name="Pan Q."/>
            <person name="Jouanno E."/>
            <person name="Zahm M."/>
            <person name="Klopp C."/>
            <person name="Cabau C."/>
            <person name="Louis A."/>
            <person name="Berthelot C."/>
            <person name="Parey E."/>
            <person name="Roest Crollius H."/>
            <person name="Montfort J."/>
            <person name="Robinson-Rechavi M."/>
            <person name="Bouchez O."/>
            <person name="Lampietro C."/>
            <person name="Lopez Roques C."/>
            <person name="Donnadieu C."/>
            <person name="Postlethwait J."/>
            <person name="Bobe J."/>
            <person name="Dillon D."/>
            <person name="Chandos A."/>
            <person name="von Hippel F."/>
            <person name="Guiguen Y."/>
        </authorList>
    </citation>
    <scope>NUCLEOTIDE SEQUENCE</scope>
    <source>
        <strain evidence="1">YG-Jan2019</strain>
    </source>
</reference>
<dbReference type="EMBL" id="CM055735">
    <property type="protein sequence ID" value="KAJ8008210.1"/>
    <property type="molecule type" value="Genomic_DNA"/>
</dbReference>
<evidence type="ECO:0000313" key="1">
    <source>
        <dbReference type="EMBL" id="KAJ8008210.1"/>
    </source>
</evidence>
<proteinExistence type="predicted"/>